<dbReference type="GO" id="GO:0005509">
    <property type="term" value="F:calcium ion binding"/>
    <property type="evidence" value="ECO:0007669"/>
    <property type="project" value="InterPro"/>
</dbReference>
<dbReference type="SUPFAM" id="SSF47874">
    <property type="entry name" value="Annexin"/>
    <property type="match status" value="1"/>
</dbReference>
<reference evidence="1" key="2">
    <citation type="submission" date="2004-12" db="EMBL/GenBank/DDBJ databases">
        <authorList>
            <person name="Denning D.W."/>
            <person name="Robson G.D."/>
        </authorList>
    </citation>
    <scope>NUCLEOTIDE SEQUENCE</scope>
</reference>
<sequence length="181" mass="19657">TKYDPLQMRDIRKDVTDEIGSNLEQDLKSIISGPLEDVQSLAEAPQGQDTKTLLGAASGLGTNENLLTAILAGYSNTFHRAIKEDYVSSLQKSTREDISTYLHGETHEPSVMLTGLTRPELGRYFADAAQSDARVNEVDQACQAFAGTDSDIGLRAISQAFGDAYNASIASHIEAEFHIHL</sequence>
<dbReference type="GO" id="GO:0005544">
    <property type="term" value="F:calcium-dependent phospholipid binding"/>
    <property type="evidence" value="ECO:0007669"/>
    <property type="project" value="InterPro"/>
</dbReference>
<organism evidence="1">
    <name type="scientific">Penicillium chrysogenum</name>
    <name type="common">Penicillium notatum</name>
    <dbReference type="NCBI Taxonomy" id="5076"/>
    <lineage>
        <taxon>Eukaryota</taxon>
        <taxon>Fungi</taxon>
        <taxon>Dikarya</taxon>
        <taxon>Ascomycota</taxon>
        <taxon>Pezizomycotina</taxon>
        <taxon>Eurotiomycetes</taxon>
        <taxon>Eurotiomycetidae</taxon>
        <taxon>Eurotiales</taxon>
        <taxon>Aspergillaceae</taxon>
        <taxon>Penicillium</taxon>
        <taxon>Penicillium chrysogenum species complex</taxon>
    </lineage>
</organism>
<dbReference type="AlphaFoldDB" id="Q5MAH1"/>
<dbReference type="GO" id="GO:0012506">
    <property type="term" value="C:vesicle membrane"/>
    <property type="evidence" value="ECO:0007669"/>
    <property type="project" value="TreeGrafter"/>
</dbReference>
<reference evidence="1" key="1">
    <citation type="submission" date="2004-11" db="EMBL/GenBank/DDBJ databases">
        <authorList>
            <person name="Kazemi A."/>
        </authorList>
    </citation>
    <scope>NUCLEOTIDE SEQUENCE</scope>
</reference>
<dbReference type="GO" id="GO:0005634">
    <property type="term" value="C:nucleus"/>
    <property type="evidence" value="ECO:0007669"/>
    <property type="project" value="TreeGrafter"/>
</dbReference>
<dbReference type="GO" id="GO:0005886">
    <property type="term" value="C:plasma membrane"/>
    <property type="evidence" value="ECO:0007669"/>
    <property type="project" value="TreeGrafter"/>
</dbReference>
<feature type="non-terminal residue" evidence="1">
    <location>
        <position position="181"/>
    </location>
</feature>
<dbReference type="InterPro" id="IPR037104">
    <property type="entry name" value="Annexin_sf"/>
</dbReference>
<evidence type="ECO:0000313" key="1">
    <source>
        <dbReference type="EMBL" id="AAV98681.1"/>
    </source>
</evidence>
<dbReference type="Gene3D" id="1.10.220.10">
    <property type="entry name" value="Annexin"/>
    <property type="match status" value="1"/>
</dbReference>
<name>Q5MAH1_PENCH</name>
<dbReference type="GO" id="GO:0005737">
    <property type="term" value="C:cytoplasm"/>
    <property type="evidence" value="ECO:0007669"/>
    <property type="project" value="TreeGrafter"/>
</dbReference>
<dbReference type="PANTHER" id="PTHR10502">
    <property type="entry name" value="ANNEXIN"/>
    <property type="match status" value="1"/>
</dbReference>
<dbReference type="EMBL" id="AY846768">
    <property type="protein sequence ID" value="AAV98681.1"/>
    <property type="molecule type" value="Genomic_DNA"/>
</dbReference>
<feature type="non-terminal residue" evidence="1">
    <location>
        <position position="1"/>
    </location>
</feature>
<dbReference type="GO" id="GO:0001786">
    <property type="term" value="F:phosphatidylserine binding"/>
    <property type="evidence" value="ECO:0007669"/>
    <property type="project" value="TreeGrafter"/>
</dbReference>
<accession>Q5MAH1</accession>
<dbReference type="PANTHER" id="PTHR10502:SF179">
    <property type="entry name" value="ANNEXIN"/>
    <property type="match status" value="1"/>
</dbReference>
<protein>
    <submittedName>
        <fullName evidence="1">Annexin2</fullName>
    </submittedName>
</protein>
<proteinExistence type="predicted"/>